<dbReference type="GO" id="GO:0016740">
    <property type="term" value="F:transferase activity"/>
    <property type="evidence" value="ECO:0007669"/>
    <property type="project" value="UniProtKB-KW"/>
</dbReference>
<evidence type="ECO:0000313" key="1">
    <source>
        <dbReference type="EMBL" id="RHA42673.1"/>
    </source>
</evidence>
<keyword evidence="1" id="KW-0808">Transferase</keyword>
<dbReference type="OrthoDB" id="7540161at2"/>
<evidence type="ECO:0000313" key="2">
    <source>
        <dbReference type="Proteomes" id="UP000283374"/>
    </source>
</evidence>
<dbReference type="AlphaFoldDB" id="A0A413RMZ7"/>
<proteinExistence type="predicted"/>
<name>A0A413RMZ7_9CELL</name>
<reference evidence="1 2" key="1">
    <citation type="submission" date="2018-08" db="EMBL/GenBank/DDBJ databases">
        <title>Cellulomonas rhizosphaerae sp. nov., a novel actinomycete isolated from soil.</title>
        <authorList>
            <person name="Tian Y."/>
        </authorList>
    </citation>
    <scope>NUCLEOTIDE SEQUENCE [LARGE SCALE GENOMIC DNA]</scope>
    <source>
        <strain evidence="1 2">NEAU-TCZ24</strain>
    </source>
</reference>
<gene>
    <name evidence="1" type="ORF">D1825_07045</name>
</gene>
<sequence length="338" mass="35725">MDDRLRFDHLARLATPSGLFEHALGVTPRVEHGMCVDDVARALIVAVRTPEPDAALVALTDVFLAFLRDARAARGLLHNRRTAEGAWVDVPSSDDHWGRALWAWGTAARRSSSASVVVEARIAARDAMAARSPHVRAMAYAALGAAHVLAVAPDDTHAFALLADARTALRTDGPRPGAAWPYGRLTYANAVLPEAMVAIGDALGDDDLLRDGLTLLAWLVQEQTVGEHLSVVPAGGRASGDARPGFDQQPIEVACLAEAASTAWAATGDDRWLGVLGMCVAWFEGDNDSRLPMRDAATGGAFDGLHRGAVNANQGAESTLAWLATQQLGLAGVRVVSR</sequence>
<dbReference type="Proteomes" id="UP000283374">
    <property type="component" value="Unassembled WGS sequence"/>
</dbReference>
<protein>
    <submittedName>
        <fullName evidence="1">Glycosyltransferase</fullName>
    </submittedName>
</protein>
<organism evidence="1 2">
    <name type="scientific">Cellulomonas rhizosphaerae</name>
    <dbReference type="NCBI Taxonomy" id="2293719"/>
    <lineage>
        <taxon>Bacteria</taxon>
        <taxon>Bacillati</taxon>
        <taxon>Actinomycetota</taxon>
        <taxon>Actinomycetes</taxon>
        <taxon>Micrococcales</taxon>
        <taxon>Cellulomonadaceae</taxon>
        <taxon>Cellulomonas</taxon>
    </lineage>
</organism>
<dbReference type="EMBL" id="QWKP01000169">
    <property type="protein sequence ID" value="RHA42673.1"/>
    <property type="molecule type" value="Genomic_DNA"/>
</dbReference>
<keyword evidence="2" id="KW-1185">Reference proteome</keyword>
<comment type="caution">
    <text evidence="1">The sequence shown here is derived from an EMBL/GenBank/DDBJ whole genome shotgun (WGS) entry which is preliminary data.</text>
</comment>
<accession>A0A413RMZ7</accession>
<dbReference type="RefSeq" id="WP_118766732.1">
    <property type="nucleotide sequence ID" value="NZ_QWKP01000169.1"/>
</dbReference>